<evidence type="ECO:0000313" key="11">
    <source>
        <dbReference type="Proteomes" id="UP000799778"/>
    </source>
</evidence>
<reference evidence="10" key="1">
    <citation type="journal article" date="2020" name="Stud. Mycol.">
        <title>101 Dothideomycetes genomes: a test case for predicting lifestyles and emergence of pathogens.</title>
        <authorList>
            <person name="Haridas S."/>
            <person name="Albert R."/>
            <person name="Binder M."/>
            <person name="Bloem J."/>
            <person name="Labutti K."/>
            <person name="Salamov A."/>
            <person name="Andreopoulos B."/>
            <person name="Baker S."/>
            <person name="Barry K."/>
            <person name="Bills G."/>
            <person name="Bluhm B."/>
            <person name="Cannon C."/>
            <person name="Castanera R."/>
            <person name="Culley D."/>
            <person name="Daum C."/>
            <person name="Ezra D."/>
            <person name="Gonzalez J."/>
            <person name="Henrissat B."/>
            <person name="Kuo A."/>
            <person name="Liang C."/>
            <person name="Lipzen A."/>
            <person name="Lutzoni F."/>
            <person name="Magnuson J."/>
            <person name="Mondo S."/>
            <person name="Nolan M."/>
            <person name="Ohm R."/>
            <person name="Pangilinan J."/>
            <person name="Park H.-J."/>
            <person name="Ramirez L."/>
            <person name="Alfaro M."/>
            <person name="Sun H."/>
            <person name="Tritt A."/>
            <person name="Yoshinaga Y."/>
            <person name="Zwiers L.-H."/>
            <person name="Turgeon B."/>
            <person name="Goodwin S."/>
            <person name="Spatafora J."/>
            <person name="Crous P."/>
            <person name="Grigoriev I."/>
        </authorList>
    </citation>
    <scope>NUCLEOTIDE SEQUENCE</scope>
    <source>
        <strain evidence="10">CBS 175.79</strain>
    </source>
</reference>
<dbReference type="GO" id="GO:0009450">
    <property type="term" value="P:gamma-aminobutyric acid catabolic process"/>
    <property type="evidence" value="ECO:0007669"/>
    <property type="project" value="TreeGrafter"/>
</dbReference>
<dbReference type="RefSeq" id="XP_033386572.1">
    <property type="nucleotide sequence ID" value="XM_033523354.1"/>
</dbReference>
<dbReference type="Proteomes" id="UP000799778">
    <property type="component" value="Unassembled WGS sequence"/>
</dbReference>
<dbReference type="PROSITE" id="PS00687">
    <property type="entry name" value="ALDEHYDE_DEHYDR_GLU"/>
    <property type="match status" value="1"/>
</dbReference>
<evidence type="ECO:0000256" key="1">
    <source>
        <dbReference type="ARBA" id="ARBA00005176"/>
    </source>
</evidence>
<dbReference type="GeneID" id="54280751"/>
<organism evidence="10 11">
    <name type="scientific">Aaosphaeria arxii CBS 175.79</name>
    <dbReference type="NCBI Taxonomy" id="1450172"/>
    <lineage>
        <taxon>Eukaryota</taxon>
        <taxon>Fungi</taxon>
        <taxon>Dikarya</taxon>
        <taxon>Ascomycota</taxon>
        <taxon>Pezizomycotina</taxon>
        <taxon>Dothideomycetes</taxon>
        <taxon>Pleosporomycetidae</taxon>
        <taxon>Pleosporales</taxon>
        <taxon>Pleosporales incertae sedis</taxon>
        <taxon>Aaosphaeria</taxon>
    </lineage>
</organism>
<evidence type="ECO:0000256" key="3">
    <source>
        <dbReference type="ARBA" id="ARBA00023002"/>
    </source>
</evidence>
<dbReference type="PROSITE" id="PS00070">
    <property type="entry name" value="ALDEHYDE_DEHYDR_CYS"/>
    <property type="match status" value="1"/>
</dbReference>
<gene>
    <name evidence="10" type="ORF">BU24DRAFT_343106</name>
</gene>
<comment type="catalytic activity">
    <reaction evidence="4">
        <text>succinate semialdehyde + NADP(+) + H2O = succinate + NADPH + 2 H(+)</text>
        <dbReference type="Rhea" id="RHEA:13213"/>
        <dbReference type="ChEBI" id="CHEBI:15377"/>
        <dbReference type="ChEBI" id="CHEBI:15378"/>
        <dbReference type="ChEBI" id="CHEBI:30031"/>
        <dbReference type="ChEBI" id="CHEBI:57706"/>
        <dbReference type="ChEBI" id="CHEBI:57783"/>
        <dbReference type="ChEBI" id="CHEBI:58349"/>
        <dbReference type="EC" id="1.2.1.16"/>
    </reaction>
</comment>
<dbReference type="GO" id="GO:0004777">
    <property type="term" value="F:succinate-semialdehyde dehydrogenase (NAD+) activity"/>
    <property type="evidence" value="ECO:0007669"/>
    <property type="project" value="TreeGrafter"/>
</dbReference>
<evidence type="ECO:0000256" key="2">
    <source>
        <dbReference type="ARBA" id="ARBA00009986"/>
    </source>
</evidence>
<dbReference type="Gene3D" id="3.40.605.10">
    <property type="entry name" value="Aldehyde Dehydrogenase, Chain A, domain 1"/>
    <property type="match status" value="1"/>
</dbReference>
<dbReference type="InterPro" id="IPR015590">
    <property type="entry name" value="Aldehyde_DH_dom"/>
</dbReference>
<evidence type="ECO:0000256" key="7">
    <source>
        <dbReference type="PROSITE-ProRule" id="PRU10007"/>
    </source>
</evidence>
<dbReference type="SUPFAM" id="SSF53720">
    <property type="entry name" value="ALDH-like"/>
    <property type="match status" value="1"/>
</dbReference>
<feature type="active site" evidence="7">
    <location>
        <position position="257"/>
    </location>
</feature>
<keyword evidence="11" id="KW-1185">Reference proteome</keyword>
<accession>A0A6A5XZA4</accession>
<dbReference type="EC" id="1.2.1.16" evidence="6"/>
<dbReference type="InterPro" id="IPR016162">
    <property type="entry name" value="Ald_DH_N"/>
</dbReference>
<protein>
    <recommendedName>
        <fullName evidence="6">succinate-semialdehyde dehydrogenase [NAD(P)(+)]</fullName>
        <ecNumber evidence="6">1.2.1.16</ecNumber>
    </recommendedName>
</protein>
<dbReference type="InterPro" id="IPR016163">
    <property type="entry name" value="Ald_DH_C"/>
</dbReference>
<evidence type="ECO:0000256" key="6">
    <source>
        <dbReference type="ARBA" id="ARBA00067047"/>
    </source>
</evidence>
<comment type="catalytic activity">
    <reaction evidence="5">
        <text>succinate semialdehyde + NAD(+) + H2O = succinate + NADH + 2 H(+)</text>
        <dbReference type="Rhea" id="RHEA:13217"/>
        <dbReference type="ChEBI" id="CHEBI:15377"/>
        <dbReference type="ChEBI" id="CHEBI:15378"/>
        <dbReference type="ChEBI" id="CHEBI:30031"/>
        <dbReference type="ChEBI" id="CHEBI:57540"/>
        <dbReference type="ChEBI" id="CHEBI:57706"/>
        <dbReference type="ChEBI" id="CHEBI:57945"/>
        <dbReference type="EC" id="1.2.1.16"/>
    </reaction>
</comment>
<evidence type="ECO:0000313" key="10">
    <source>
        <dbReference type="EMBL" id="KAF2018233.1"/>
    </source>
</evidence>
<dbReference type="GO" id="GO:0005737">
    <property type="term" value="C:cytoplasm"/>
    <property type="evidence" value="ECO:0007669"/>
    <property type="project" value="TreeGrafter"/>
</dbReference>
<comment type="pathway">
    <text evidence="1">Amino-acid degradation; 4-aminobutanoate degradation.</text>
</comment>
<dbReference type="EMBL" id="ML978068">
    <property type="protein sequence ID" value="KAF2018233.1"/>
    <property type="molecule type" value="Genomic_DNA"/>
</dbReference>
<dbReference type="InterPro" id="IPR050740">
    <property type="entry name" value="Aldehyde_DH_Superfamily"/>
</dbReference>
<feature type="domain" description="Aldehyde dehydrogenase" evidence="9">
    <location>
        <begin position="19"/>
        <end position="478"/>
    </location>
</feature>
<evidence type="ECO:0000256" key="5">
    <source>
        <dbReference type="ARBA" id="ARBA00052698"/>
    </source>
</evidence>
<dbReference type="Gene3D" id="3.40.309.10">
    <property type="entry name" value="Aldehyde Dehydrogenase, Chain A, domain 2"/>
    <property type="match status" value="1"/>
</dbReference>
<evidence type="ECO:0000259" key="9">
    <source>
        <dbReference type="Pfam" id="PF00171"/>
    </source>
</evidence>
<dbReference type="InterPro" id="IPR029510">
    <property type="entry name" value="Ald_DH_CS_GLU"/>
</dbReference>
<sequence length="539" mass="58079">MSVCFSLIQPDSAYVNGEWVQSQSNQYFDIYDPASGRVVAKVPDLDESQCVAAIEGASAAAEKLKSLTGKSRGQILRRWFELVLESKDDIAQLITVENGKPLAEAKGEVSYASDFIDWFAGAAPRISGTVEQASNPSNRVITIKQPVGIVGIITPWNFPAAMITRKVAAALAAGCPCIVKPAPETPLTALALANLASRAGFPDGSISIVTTRKNTIAIGKVLTQHPLIRKFSFTGSTAAGKILSSQCTQTVKRVSLELGGNAPVIVFEDADLERTTDAILMSKFRLSGQTCVCANRIYVQSSIYDKLAAMLKAKVERFRLGAGLDPETTHGPLINKQAVDKVDYHVRDAVERGAKILVGGQRAPQLGESFYLPTILLDVPFDALCAREETFGPLLPMFKFETEDEVMTLANKLEAGLAGYLFTTNVSRAWQVAEGVEVGMIGVNTGIISDVASPFGGVKQSGQGREGSSIGIDEYLEVSPIIVNGKIKTMADIPYPSRSKALLLAFSQKELWADSCFLFFTSLFERDRCNRTTLGSNTS</sequence>
<proteinExistence type="inferred from homology"/>
<name>A0A6A5XZA4_9PLEO</name>
<dbReference type="InterPro" id="IPR016160">
    <property type="entry name" value="Ald_DH_CS_CYS"/>
</dbReference>
<keyword evidence="3 8" id="KW-0560">Oxidoreductase</keyword>
<dbReference type="PANTHER" id="PTHR43353">
    <property type="entry name" value="SUCCINATE-SEMIALDEHYDE DEHYDROGENASE, MITOCHONDRIAL"/>
    <property type="match status" value="1"/>
</dbReference>
<dbReference type="Pfam" id="PF00171">
    <property type="entry name" value="Aldedh"/>
    <property type="match status" value="1"/>
</dbReference>
<dbReference type="CDD" id="cd07103">
    <property type="entry name" value="ALDH_F5_SSADH_GabD"/>
    <property type="match status" value="1"/>
</dbReference>
<comment type="similarity">
    <text evidence="2 8">Belongs to the aldehyde dehydrogenase family.</text>
</comment>
<dbReference type="PANTHER" id="PTHR43353:SF7">
    <property type="entry name" value="SUCCINATE SEMIALDEHYDE DEHYDROGENASE (EUROFUNG)"/>
    <property type="match status" value="1"/>
</dbReference>
<dbReference type="FunFam" id="3.40.309.10:FF:000004">
    <property type="entry name" value="Succinate-semialdehyde dehydrogenase I"/>
    <property type="match status" value="1"/>
</dbReference>
<evidence type="ECO:0000256" key="4">
    <source>
        <dbReference type="ARBA" id="ARBA00050387"/>
    </source>
</evidence>
<evidence type="ECO:0000256" key="8">
    <source>
        <dbReference type="RuleBase" id="RU003345"/>
    </source>
</evidence>
<dbReference type="FunFam" id="3.40.605.10:FF:000005">
    <property type="entry name" value="Succinate-semialdehyde dehydrogenase I"/>
    <property type="match status" value="1"/>
</dbReference>
<dbReference type="OrthoDB" id="310895at2759"/>
<dbReference type="InterPro" id="IPR016161">
    <property type="entry name" value="Ald_DH/histidinol_DH"/>
</dbReference>
<dbReference type="AlphaFoldDB" id="A0A6A5XZA4"/>